<name>A0A547Q589_9RHOB</name>
<evidence type="ECO:0000313" key="4">
    <source>
        <dbReference type="EMBL" id="TRD21552.1"/>
    </source>
</evidence>
<keyword evidence="5" id="KW-1185">Reference proteome</keyword>
<dbReference type="InterPro" id="IPR003723">
    <property type="entry name" value="Precorrin-6x_reduct"/>
</dbReference>
<organism evidence="4 5">
    <name type="scientific">Palleronia caenipelagi</name>
    <dbReference type="NCBI Taxonomy" id="2489174"/>
    <lineage>
        <taxon>Bacteria</taxon>
        <taxon>Pseudomonadati</taxon>
        <taxon>Pseudomonadota</taxon>
        <taxon>Alphaproteobacteria</taxon>
        <taxon>Rhodobacterales</taxon>
        <taxon>Roseobacteraceae</taxon>
        <taxon>Palleronia</taxon>
    </lineage>
</organism>
<evidence type="ECO:0000256" key="2">
    <source>
        <dbReference type="ARBA" id="ARBA00022573"/>
    </source>
</evidence>
<protein>
    <submittedName>
        <fullName evidence="4">Cobalt-precorrin-6A reductase</fullName>
    </submittedName>
</protein>
<accession>A0A547Q589</accession>
<proteinExistence type="predicted"/>
<dbReference type="Proteomes" id="UP000318590">
    <property type="component" value="Unassembled WGS sequence"/>
</dbReference>
<keyword evidence="2" id="KW-0169">Cobalamin biosynthesis</keyword>
<sequence length="253" mass="27875">MTTRVLLLAGTSEARDLAASLALMSGVTATASLSRPSRVPQPLGIPSRIGGFGGDEGFRAYLRDERVGAVLDATHPFATRISFRSARICAEEGLPYGQFLRPAWTPLDGDRWHFAADEAEAAALVPPGARIFLTTGRAGIDRYGRLEGREVVVRQLGEVPSEPPPFETGRWLFGRPPFSVDEEVELFRKLGIDWMIVRNSGGTSSRSKLDAARRLGINVAMIRRPMQPDAIRFESLAYAVSWLRRVALRDRVE</sequence>
<dbReference type="GO" id="GO:0016994">
    <property type="term" value="F:precorrin-6A reductase activity"/>
    <property type="evidence" value="ECO:0007669"/>
    <property type="project" value="InterPro"/>
</dbReference>
<gene>
    <name evidence="4" type="ORF">FEV53_08705</name>
</gene>
<dbReference type="OrthoDB" id="5183775at2"/>
<evidence type="ECO:0000313" key="5">
    <source>
        <dbReference type="Proteomes" id="UP000318590"/>
    </source>
</evidence>
<dbReference type="PROSITE" id="PS51014">
    <property type="entry name" value="COBK_CBIJ"/>
    <property type="match status" value="1"/>
</dbReference>
<dbReference type="GO" id="GO:0009236">
    <property type="term" value="P:cobalamin biosynthetic process"/>
    <property type="evidence" value="ECO:0007669"/>
    <property type="project" value="UniProtKB-UniPathway"/>
</dbReference>
<dbReference type="AlphaFoldDB" id="A0A547Q589"/>
<comment type="caution">
    <text evidence="4">The sequence shown here is derived from an EMBL/GenBank/DDBJ whole genome shotgun (WGS) entry which is preliminary data.</text>
</comment>
<keyword evidence="3" id="KW-0560">Oxidoreductase</keyword>
<dbReference type="RefSeq" id="WP_142834430.1">
    <property type="nucleotide sequence ID" value="NZ_VFSV01000011.1"/>
</dbReference>
<dbReference type="UniPathway" id="UPA00148"/>
<comment type="pathway">
    <text evidence="1">Cofactor biosynthesis; adenosylcobalamin biosynthesis.</text>
</comment>
<reference evidence="4 5" key="1">
    <citation type="submission" date="2019-06" db="EMBL/GenBank/DDBJ databases">
        <title>Paenimaribius caenipelagi gen. nov., sp. nov., isolated from a tidal flat.</title>
        <authorList>
            <person name="Yoon J.-H."/>
        </authorList>
    </citation>
    <scope>NUCLEOTIDE SEQUENCE [LARGE SCALE GENOMIC DNA]</scope>
    <source>
        <strain evidence="4 5">JBTF-M29</strain>
    </source>
</reference>
<dbReference type="Pfam" id="PF02571">
    <property type="entry name" value="CbiJ"/>
    <property type="match status" value="1"/>
</dbReference>
<evidence type="ECO:0000256" key="1">
    <source>
        <dbReference type="ARBA" id="ARBA00004953"/>
    </source>
</evidence>
<evidence type="ECO:0000256" key="3">
    <source>
        <dbReference type="ARBA" id="ARBA00023002"/>
    </source>
</evidence>
<dbReference type="PANTHER" id="PTHR36925">
    <property type="entry name" value="COBALT-PRECORRIN-6A REDUCTASE"/>
    <property type="match status" value="1"/>
</dbReference>
<dbReference type="EMBL" id="VFSV01000011">
    <property type="protein sequence ID" value="TRD21552.1"/>
    <property type="molecule type" value="Genomic_DNA"/>
</dbReference>
<dbReference type="PANTHER" id="PTHR36925:SF1">
    <property type="entry name" value="COBALT-PRECORRIN-6A REDUCTASE"/>
    <property type="match status" value="1"/>
</dbReference>